<proteinExistence type="predicted"/>
<reference evidence="2 3" key="1">
    <citation type="submission" date="2018-11" db="EMBL/GenBank/DDBJ databases">
        <authorList>
            <consortium name="Pathogen Informatics"/>
        </authorList>
    </citation>
    <scope>NUCLEOTIDE SEQUENCE [LARGE SCALE GENOMIC DNA]</scope>
</reference>
<dbReference type="EMBL" id="UYRT01096047">
    <property type="protein sequence ID" value="VDN40590.1"/>
    <property type="molecule type" value="Genomic_DNA"/>
</dbReference>
<evidence type="ECO:0000259" key="1">
    <source>
        <dbReference type="Pfam" id="PF24615"/>
    </source>
</evidence>
<feature type="domain" description="Nuclear anchorage protein 1 spectrin repeat" evidence="1">
    <location>
        <begin position="185"/>
        <end position="230"/>
    </location>
</feature>
<protein>
    <recommendedName>
        <fullName evidence="1">Nuclear anchorage protein 1 spectrin repeat domain-containing protein</fullName>
    </recommendedName>
</protein>
<dbReference type="InterPro" id="IPR057133">
    <property type="entry name" value="Spectrin_Anc-1_2"/>
</dbReference>
<dbReference type="AlphaFoldDB" id="A0A3P7NJS6"/>
<organism evidence="2 3">
    <name type="scientific">Gongylonema pulchrum</name>
    <dbReference type="NCBI Taxonomy" id="637853"/>
    <lineage>
        <taxon>Eukaryota</taxon>
        <taxon>Metazoa</taxon>
        <taxon>Ecdysozoa</taxon>
        <taxon>Nematoda</taxon>
        <taxon>Chromadorea</taxon>
        <taxon>Rhabditida</taxon>
        <taxon>Spirurina</taxon>
        <taxon>Spiruromorpha</taxon>
        <taxon>Spiruroidea</taxon>
        <taxon>Gongylonematidae</taxon>
        <taxon>Gongylonema</taxon>
    </lineage>
</organism>
<evidence type="ECO:0000313" key="2">
    <source>
        <dbReference type="EMBL" id="VDN40590.1"/>
    </source>
</evidence>
<dbReference type="Pfam" id="PF24615">
    <property type="entry name" value="Spectrin_Anc-1_2"/>
    <property type="match status" value="1"/>
</dbReference>
<gene>
    <name evidence="2" type="ORF">GPUH_LOCUS22817</name>
</gene>
<sequence>MVRDFQYALSTLDCLSNNIAGIDAEVVEPLEQLKSVGSLFDELGRCSENVEKLQRMLHAPERLVQHVIATPADLHCRIQQLQTALVCKENRLNERVKLRSLLPEIHLITESVQSRAKQIEQALMNTVDEQNAALCELEAKKRQLENLAKNIPCGAEGDELREMSNSQLGLLNDLLVRLTAAVGGKLAAISAFNAMKDEVVAQLSSLEIVPAVNEGDETAYELECRIQDLNLR</sequence>
<evidence type="ECO:0000313" key="3">
    <source>
        <dbReference type="Proteomes" id="UP000271098"/>
    </source>
</evidence>
<name>A0A3P7NJS6_9BILA</name>
<dbReference type="Proteomes" id="UP000271098">
    <property type="component" value="Unassembled WGS sequence"/>
</dbReference>
<keyword evidence="3" id="KW-1185">Reference proteome</keyword>
<accession>A0A3P7NJS6</accession>